<dbReference type="STRING" id="1661398.A0A482V7Y8"/>
<dbReference type="Proteomes" id="UP000292052">
    <property type="component" value="Unassembled WGS sequence"/>
</dbReference>
<sequence>MSAAMLTADWFLLGRDLYFRKFEIYSMGWHQDINLESFIATSAPYGGPIAIRRDDQKFIKVQGTGQPIISIFSGSGKQITSFKWTKRPIVCMGWSNDEKLICIQEDGMVVLHDMFGKYLHTFSISQKVQDAKVVDARVFTSPQNRTGIAVMTSNFKIFLINNIQEPKTRQLSELIKPNLKQLNQILNIALRNARIVKKNKKCESPTALIKLLDKIIPNEYFGTTRHRKLFYQIVKRILTQSLHECVHTSTITKGYDYKLVPWLDQKNKEICEHLLMKYNLFVLDVIVKPLIACFFKPVRTYVGHEVQFIERSQWNSFESKAFHQLKVLNYITTAEGEIESRSRGRLKIVPKGAIGEFHFRPIVSIFPNNDNRKLYKHITSKVYLAAGRIKRRHISSCLYDGWKAYVERNGDGEIFGVKLDIKDAFGNVDIKVLCLLVSELRGEFLSEFEVKFVIEHVQNQFVTFRKRVFRWSHGLLQGDRLSACLCELFMSHRDRFLPEIRPNCFVDRSVDDYIFCSTEGYQVLNFMKEMGITHEINESKTKTNILHGSDEEIPYCGRLFNLVTKEVKKLYVFNRRYGIRHKFKLWNFNVPISEGNVKLFLRKAMSFCYNNNCFTRMELNTVFNSQKTVLENFFEGMVYIAYKFDAAVMAVRELLRDDADVVLRTLQETVEQYSGNV</sequence>
<dbReference type="InterPro" id="IPR000477">
    <property type="entry name" value="RT_dom"/>
</dbReference>
<dbReference type="Gene3D" id="1.10.357.90">
    <property type="match status" value="1"/>
</dbReference>
<organism evidence="2 3">
    <name type="scientific">Asbolus verrucosus</name>
    <name type="common">Desert ironclad beetle</name>
    <dbReference type="NCBI Taxonomy" id="1661398"/>
    <lineage>
        <taxon>Eukaryota</taxon>
        <taxon>Metazoa</taxon>
        <taxon>Ecdysozoa</taxon>
        <taxon>Arthropoda</taxon>
        <taxon>Hexapoda</taxon>
        <taxon>Insecta</taxon>
        <taxon>Pterygota</taxon>
        <taxon>Neoptera</taxon>
        <taxon>Endopterygota</taxon>
        <taxon>Coleoptera</taxon>
        <taxon>Polyphaga</taxon>
        <taxon>Cucujiformia</taxon>
        <taxon>Tenebrionidae</taxon>
        <taxon>Pimeliinae</taxon>
        <taxon>Asbolus</taxon>
    </lineage>
</organism>
<evidence type="ECO:0000313" key="3">
    <source>
        <dbReference type="Proteomes" id="UP000292052"/>
    </source>
</evidence>
<dbReference type="GO" id="GO:0042144">
    <property type="term" value="P:vacuole fusion, non-autophagic"/>
    <property type="evidence" value="ECO:0007669"/>
    <property type="project" value="TreeGrafter"/>
</dbReference>
<evidence type="ECO:0000313" key="2">
    <source>
        <dbReference type="EMBL" id="RZB39331.1"/>
    </source>
</evidence>
<name>A0A482V7Y8_ASBVE</name>
<dbReference type="GO" id="GO:0030897">
    <property type="term" value="C:HOPS complex"/>
    <property type="evidence" value="ECO:0007669"/>
    <property type="project" value="TreeGrafter"/>
</dbReference>
<dbReference type="InterPro" id="IPR021891">
    <property type="entry name" value="Telomerase_RBD"/>
</dbReference>
<dbReference type="Pfam" id="PF12009">
    <property type="entry name" value="Telomerase_RBD"/>
    <property type="match status" value="1"/>
</dbReference>
<dbReference type="GO" id="GO:0003779">
    <property type="term" value="F:actin binding"/>
    <property type="evidence" value="ECO:0007669"/>
    <property type="project" value="TreeGrafter"/>
</dbReference>
<dbReference type="SUPFAM" id="SSF50978">
    <property type="entry name" value="WD40 repeat-like"/>
    <property type="match status" value="1"/>
</dbReference>
<dbReference type="GO" id="GO:0003964">
    <property type="term" value="F:RNA-directed DNA polymerase activity"/>
    <property type="evidence" value="ECO:0007669"/>
    <property type="project" value="InterPro"/>
</dbReference>
<dbReference type="InterPro" id="IPR036322">
    <property type="entry name" value="WD40_repeat_dom_sf"/>
</dbReference>
<dbReference type="PANTHER" id="PTHR12811">
    <property type="entry name" value="VACUOLAR PROTEIN SORTING VPS16"/>
    <property type="match status" value="1"/>
</dbReference>
<protein>
    <submittedName>
        <fullName evidence="2">Vps16 N, Telomerase RBD, and/or RVT 1 domain containing protein</fullName>
    </submittedName>
</protein>
<feature type="domain" description="Reverse transcriptase" evidence="1">
    <location>
        <begin position="330"/>
        <end position="560"/>
    </location>
</feature>
<dbReference type="Gene3D" id="1.10.10.2210">
    <property type="match status" value="1"/>
</dbReference>
<dbReference type="Pfam" id="PF04841">
    <property type="entry name" value="Vps16_N"/>
    <property type="match status" value="1"/>
</dbReference>
<gene>
    <name evidence="2" type="ORF">BDFB_010232</name>
</gene>
<dbReference type="SUPFAM" id="SSF56672">
    <property type="entry name" value="DNA/RNA polymerases"/>
    <property type="match status" value="1"/>
</dbReference>
<dbReference type="InterPro" id="IPR041580">
    <property type="entry name" value="TERT_thumb"/>
</dbReference>
<dbReference type="AlphaFoldDB" id="A0A482V7Y8"/>
<proteinExistence type="predicted"/>
<dbReference type="OrthoDB" id="289721at2759"/>
<feature type="non-terminal residue" evidence="2">
    <location>
        <position position="677"/>
    </location>
</feature>
<dbReference type="PROSITE" id="PS50878">
    <property type="entry name" value="RT_POL"/>
    <property type="match status" value="1"/>
</dbReference>
<comment type="caution">
    <text evidence="2">The sequence shown here is derived from an EMBL/GenBank/DDBJ whole genome shotgun (WGS) entry which is preliminary data.</text>
</comment>
<accession>A0A482V7Y8</accession>
<keyword evidence="3" id="KW-1185">Reference proteome</keyword>
<dbReference type="EMBL" id="QDEB01129111">
    <property type="protein sequence ID" value="RZB39331.1"/>
    <property type="molecule type" value="Genomic_DNA"/>
</dbReference>
<dbReference type="Pfam" id="PF17984">
    <property type="entry name" value="TERT_thumb"/>
    <property type="match status" value="1"/>
</dbReference>
<dbReference type="SMART" id="SM00975">
    <property type="entry name" value="Telomerase_RBD"/>
    <property type="match status" value="1"/>
</dbReference>
<reference evidence="2 3" key="1">
    <citation type="submission" date="2017-03" db="EMBL/GenBank/DDBJ databases">
        <title>Genome of the blue death feigning beetle - Asbolus verrucosus.</title>
        <authorList>
            <person name="Rider S.D."/>
        </authorList>
    </citation>
    <scope>NUCLEOTIDE SEQUENCE [LARGE SCALE GENOMIC DNA]</scope>
    <source>
        <strain evidence="2">Butters</strain>
        <tissue evidence="2">Head and leg muscle</tissue>
    </source>
</reference>
<dbReference type="InterPro" id="IPR006926">
    <property type="entry name" value="Vps16_N"/>
</dbReference>
<dbReference type="InterPro" id="IPR043502">
    <property type="entry name" value="DNA/RNA_pol_sf"/>
</dbReference>
<dbReference type="GO" id="GO:0005768">
    <property type="term" value="C:endosome"/>
    <property type="evidence" value="ECO:0007669"/>
    <property type="project" value="TreeGrafter"/>
</dbReference>
<dbReference type="Gene3D" id="3.10.10.20">
    <property type="match status" value="1"/>
</dbReference>
<dbReference type="InterPro" id="IPR016534">
    <property type="entry name" value="VPS16"/>
</dbReference>
<evidence type="ECO:0000259" key="1">
    <source>
        <dbReference type="PROSITE" id="PS50878"/>
    </source>
</evidence>
<dbReference type="GO" id="GO:0005765">
    <property type="term" value="C:lysosomal membrane"/>
    <property type="evidence" value="ECO:0007669"/>
    <property type="project" value="TreeGrafter"/>
</dbReference>
<dbReference type="CDD" id="cd01648">
    <property type="entry name" value="TERT"/>
    <property type="match status" value="1"/>
</dbReference>
<dbReference type="GO" id="GO:0016197">
    <property type="term" value="P:endosomal transport"/>
    <property type="evidence" value="ECO:0007669"/>
    <property type="project" value="TreeGrafter"/>
</dbReference>
<dbReference type="GO" id="GO:0006886">
    <property type="term" value="P:intracellular protein transport"/>
    <property type="evidence" value="ECO:0007669"/>
    <property type="project" value="InterPro"/>
</dbReference>
<dbReference type="Gene3D" id="3.30.70.2630">
    <property type="match status" value="1"/>
</dbReference>
<dbReference type="Gene3D" id="1.10.132.70">
    <property type="match status" value="1"/>
</dbReference>
<dbReference type="PANTHER" id="PTHR12811:SF0">
    <property type="entry name" value="VACUOLAR PROTEIN SORTING-ASSOCIATED PROTEIN 16 HOMOLOG"/>
    <property type="match status" value="1"/>
</dbReference>